<evidence type="ECO:0000256" key="8">
    <source>
        <dbReference type="ARBA" id="ARBA00023128"/>
    </source>
</evidence>
<evidence type="ECO:0000256" key="15">
    <source>
        <dbReference type="ARBA" id="ARBA00059403"/>
    </source>
</evidence>
<dbReference type="PRINTS" id="PR00926">
    <property type="entry name" value="MITOCARRIER"/>
</dbReference>
<feature type="transmembrane region" description="Helical" evidence="18">
    <location>
        <begin position="134"/>
        <end position="153"/>
    </location>
</feature>
<evidence type="ECO:0000256" key="3">
    <source>
        <dbReference type="ARBA" id="ARBA00022448"/>
    </source>
</evidence>
<comment type="catalytic activity">
    <reaction evidence="14">
        <text>dAMP(in) + NAD(+)(out) = dAMP(out) + NAD(+)(in)</text>
        <dbReference type="Rhea" id="RHEA:65412"/>
        <dbReference type="ChEBI" id="CHEBI:57540"/>
        <dbReference type="ChEBI" id="CHEBI:58245"/>
    </reaction>
    <physiologicalReaction direction="left-to-right" evidence="14">
        <dbReference type="Rhea" id="RHEA:65413"/>
    </physiologicalReaction>
</comment>
<comment type="function">
    <text evidence="15">Mitochondrial inner membrane carrier protein that mediates the import of NAD(+) into mitochondria. Can transport NAD(+) by unidirectional transport or by exchange with intramitochondrially generated dAMP and dGMP. Also able to transport NAD(+) by exchange with AMP, GMP or deamido-NAD (+) in vitro.</text>
</comment>
<evidence type="ECO:0000256" key="6">
    <source>
        <dbReference type="ARBA" id="ARBA00022792"/>
    </source>
</evidence>
<dbReference type="FunFam" id="1.50.40.10:FF:000106">
    <property type="entry name" value="NAD+ transporter"/>
    <property type="match status" value="1"/>
</dbReference>
<evidence type="ECO:0000256" key="5">
    <source>
        <dbReference type="ARBA" id="ARBA00022737"/>
    </source>
</evidence>
<dbReference type="InterPro" id="IPR018108">
    <property type="entry name" value="MCP_transmembrane"/>
</dbReference>
<feature type="transmembrane region" description="Helical" evidence="18">
    <location>
        <begin position="233"/>
        <end position="254"/>
    </location>
</feature>
<comment type="catalytic activity">
    <reaction evidence="10">
        <text>dGMP(in) + NAD(+)(out) = dGMP(out) + NAD(+)(in)</text>
        <dbReference type="Rhea" id="RHEA:65416"/>
        <dbReference type="ChEBI" id="CHEBI:57540"/>
        <dbReference type="ChEBI" id="CHEBI:57673"/>
    </reaction>
    <physiologicalReaction direction="left-to-right" evidence="10">
        <dbReference type="Rhea" id="RHEA:65417"/>
    </physiologicalReaction>
</comment>
<evidence type="ECO:0000256" key="17">
    <source>
        <dbReference type="RuleBase" id="RU000488"/>
    </source>
</evidence>
<keyword evidence="4 16" id="KW-0812">Transmembrane</keyword>
<dbReference type="GO" id="GO:0005743">
    <property type="term" value="C:mitochondrial inner membrane"/>
    <property type="evidence" value="ECO:0007669"/>
    <property type="project" value="UniProtKB-SubCell"/>
</dbReference>
<keyword evidence="8" id="KW-0496">Mitochondrion</keyword>
<dbReference type="EMBL" id="LN890563">
    <property type="protein sequence ID" value="CUS21951.1"/>
    <property type="molecule type" value="Genomic_DNA"/>
</dbReference>
<dbReference type="PROSITE" id="PS50920">
    <property type="entry name" value="SOLCAR"/>
    <property type="match status" value="3"/>
</dbReference>
<evidence type="ECO:0000256" key="14">
    <source>
        <dbReference type="ARBA" id="ARBA00052961"/>
    </source>
</evidence>
<reference evidence="20" key="1">
    <citation type="submission" date="2015-10" db="EMBL/GenBank/DDBJ databases">
        <authorList>
            <person name="Devillers H."/>
        </authorList>
    </citation>
    <scope>NUCLEOTIDE SEQUENCE [LARGE SCALE GENOMIC DNA]</scope>
</reference>
<keyword evidence="3 17" id="KW-0813">Transport</keyword>
<keyword evidence="5" id="KW-0677">Repeat</keyword>
<comment type="subcellular location">
    <subcellularLocation>
        <location evidence="1">Mitochondrion inner membrane</location>
        <topology evidence="1">Multi-pass membrane protein</topology>
    </subcellularLocation>
</comment>
<evidence type="ECO:0000256" key="4">
    <source>
        <dbReference type="ARBA" id="ARBA00022692"/>
    </source>
</evidence>
<dbReference type="Pfam" id="PF00153">
    <property type="entry name" value="Mito_carr"/>
    <property type="match status" value="3"/>
</dbReference>
<comment type="catalytic activity">
    <reaction evidence="13">
        <text>GMP(in) + NAD(+)(out) = GMP(out) + NAD(+)(in)</text>
        <dbReference type="Rhea" id="RHEA:65420"/>
        <dbReference type="ChEBI" id="CHEBI:57540"/>
        <dbReference type="ChEBI" id="CHEBI:58115"/>
    </reaction>
    <physiologicalReaction direction="left-to-right" evidence="13">
        <dbReference type="Rhea" id="RHEA:65421"/>
    </physiologicalReaction>
</comment>
<evidence type="ECO:0000256" key="1">
    <source>
        <dbReference type="ARBA" id="ARBA00004448"/>
    </source>
</evidence>
<dbReference type="GO" id="GO:0051724">
    <property type="term" value="F:NAD transmembrane transporter activity"/>
    <property type="evidence" value="ECO:0007669"/>
    <property type="project" value="UniProtKB-ARBA"/>
</dbReference>
<dbReference type="PANTHER" id="PTHR45683">
    <property type="entry name" value="MITOCHONDRIAL NICOTINAMIDE ADENINE DINUCLEOTIDE TRANSPORTER 1-RELATED-RELATED"/>
    <property type="match status" value="1"/>
</dbReference>
<comment type="catalytic activity">
    <reaction evidence="11">
        <text>deamido-NAD(+)(in) + NAD(+)(out) = deamido-NAD(+)(out) + NAD(+)(in)</text>
        <dbReference type="Rhea" id="RHEA:65428"/>
        <dbReference type="ChEBI" id="CHEBI:57540"/>
        <dbReference type="ChEBI" id="CHEBI:58437"/>
    </reaction>
    <physiologicalReaction direction="left-to-right" evidence="11">
        <dbReference type="Rhea" id="RHEA:65429"/>
    </physiologicalReaction>
</comment>
<protein>
    <submittedName>
        <fullName evidence="19">LAQU0S04e04588g1_1</fullName>
    </submittedName>
</protein>
<sequence>MSLQNQDGFVTTAAQLLANGARKRSHLVYDEILAPDCSTPLSSADVLEDFTRLRTGGNDNSGSPLPTVDKALDDTQITALSGAMAGFLAGITVCPLDVAKTRLQAQGLRSGLPNYYNGIAGTLKTIVRDEGVRGLYKGLVPIIMGYFPTWMIYFSVYESSKKIYPQVFPSFEFLSHSASALTAGAISTMLTNPVWVVKTRLMLQTHVNENSTQYKGTFDAFHKIYTTEGMKTFYSGLLPSLFGLFHVAIHFPIYEKLKVWLHCYPSITASDDHNLNLVRLIMASSASKMVASALTYPHEILRTRMQIRAPPRSISAAQQKASSHSLIRLVRQTYRTEGLRGFYSGFTANLVRTVPASAITLVSFEYFRKYLNKLNDSFII</sequence>
<dbReference type="GO" id="GO:1990549">
    <property type="term" value="P:mitochondrial NAD transmembrane transport"/>
    <property type="evidence" value="ECO:0007669"/>
    <property type="project" value="UniProtKB-ARBA"/>
</dbReference>
<evidence type="ECO:0000256" key="13">
    <source>
        <dbReference type="ARBA" id="ARBA00052827"/>
    </source>
</evidence>
<feature type="repeat" description="Solcar" evidence="16">
    <location>
        <begin position="275"/>
        <end position="370"/>
    </location>
</feature>
<evidence type="ECO:0000256" key="12">
    <source>
        <dbReference type="ARBA" id="ARBA00052051"/>
    </source>
</evidence>
<feature type="transmembrane region" description="Helical" evidence="18">
    <location>
        <begin position="173"/>
        <end position="197"/>
    </location>
</feature>
<organism evidence="19 20">
    <name type="scientific">Lachancea quebecensis</name>
    <dbReference type="NCBI Taxonomy" id="1654605"/>
    <lineage>
        <taxon>Eukaryota</taxon>
        <taxon>Fungi</taxon>
        <taxon>Dikarya</taxon>
        <taxon>Ascomycota</taxon>
        <taxon>Saccharomycotina</taxon>
        <taxon>Saccharomycetes</taxon>
        <taxon>Saccharomycetales</taxon>
        <taxon>Saccharomycetaceae</taxon>
        <taxon>Lachancea</taxon>
    </lineage>
</organism>
<evidence type="ECO:0000256" key="16">
    <source>
        <dbReference type="PROSITE-ProRule" id="PRU00282"/>
    </source>
</evidence>
<name>A0A0P1KXX0_9SACH</name>
<dbReference type="InterPro" id="IPR044712">
    <property type="entry name" value="SLC25A32-like"/>
</dbReference>
<evidence type="ECO:0000256" key="2">
    <source>
        <dbReference type="ARBA" id="ARBA00006375"/>
    </source>
</evidence>
<evidence type="ECO:0000313" key="19">
    <source>
        <dbReference type="EMBL" id="CUS21951.1"/>
    </source>
</evidence>
<comment type="catalytic activity">
    <reaction evidence="12">
        <text>AMP(in) + NAD(+)(out) = AMP(out) + NAD(+)(in)</text>
        <dbReference type="Rhea" id="RHEA:65424"/>
        <dbReference type="ChEBI" id="CHEBI:57540"/>
        <dbReference type="ChEBI" id="CHEBI:456215"/>
    </reaction>
    <physiologicalReaction direction="left-to-right" evidence="12">
        <dbReference type="Rhea" id="RHEA:65425"/>
    </physiologicalReaction>
</comment>
<keyword evidence="20" id="KW-1185">Reference proteome</keyword>
<dbReference type="FunFam" id="1.50.40.10:FF:000081">
    <property type="entry name" value="NAD+ transporter"/>
    <property type="match status" value="1"/>
</dbReference>
<keyword evidence="7 18" id="KW-1133">Transmembrane helix</keyword>
<dbReference type="AlphaFoldDB" id="A0A0P1KXX0"/>
<keyword evidence="9 16" id="KW-0472">Membrane</keyword>
<dbReference type="Proteomes" id="UP000236544">
    <property type="component" value="Unassembled WGS sequence"/>
</dbReference>
<feature type="repeat" description="Solcar" evidence="16">
    <location>
        <begin position="171"/>
        <end position="260"/>
    </location>
</feature>
<evidence type="ECO:0000256" key="11">
    <source>
        <dbReference type="ARBA" id="ARBA00051263"/>
    </source>
</evidence>
<evidence type="ECO:0000256" key="18">
    <source>
        <dbReference type="SAM" id="Phobius"/>
    </source>
</evidence>
<accession>A0A0P1KXX0</accession>
<gene>
    <name evidence="19" type="ORF">LAQU0_S04e04588g</name>
</gene>
<dbReference type="InterPro" id="IPR002067">
    <property type="entry name" value="MCP"/>
</dbReference>
<dbReference type="SUPFAM" id="SSF103506">
    <property type="entry name" value="Mitochondrial carrier"/>
    <property type="match status" value="1"/>
</dbReference>
<dbReference type="OrthoDB" id="10266426at2759"/>
<feature type="repeat" description="Solcar" evidence="16">
    <location>
        <begin position="73"/>
        <end position="163"/>
    </location>
</feature>
<keyword evidence="6" id="KW-0999">Mitochondrion inner membrane</keyword>
<comment type="similarity">
    <text evidence="2 17">Belongs to the mitochondrial carrier (TC 2.A.29) family.</text>
</comment>
<evidence type="ECO:0000313" key="20">
    <source>
        <dbReference type="Proteomes" id="UP000236544"/>
    </source>
</evidence>
<evidence type="ECO:0000256" key="10">
    <source>
        <dbReference type="ARBA" id="ARBA00050736"/>
    </source>
</evidence>
<evidence type="ECO:0000256" key="9">
    <source>
        <dbReference type="ARBA" id="ARBA00023136"/>
    </source>
</evidence>
<evidence type="ECO:0000256" key="7">
    <source>
        <dbReference type="ARBA" id="ARBA00022989"/>
    </source>
</evidence>
<dbReference type="Gene3D" id="1.50.40.10">
    <property type="entry name" value="Mitochondrial carrier domain"/>
    <property type="match status" value="2"/>
</dbReference>
<dbReference type="InterPro" id="IPR023395">
    <property type="entry name" value="MCP_dom_sf"/>
</dbReference>
<proteinExistence type="inferred from homology"/>